<sequence length="40" mass="4833">MKAKQSNKTKKQTLLQWYRSLSAEDKEKCKRYWAKAKNIT</sequence>
<dbReference type="AlphaFoldDB" id="A0A0F9FAR0"/>
<reference evidence="1" key="1">
    <citation type="journal article" date="2015" name="Nature">
        <title>Complex archaea that bridge the gap between prokaryotes and eukaryotes.</title>
        <authorList>
            <person name="Spang A."/>
            <person name="Saw J.H."/>
            <person name="Jorgensen S.L."/>
            <person name="Zaremba-Niedzwiedzka K."/>
            <person name="Martijn J."/>
            <person name="Lind A.E."/>
            <person name="van Eijk R."/>
            <person name="Schleper C."/>
            <person name="Guy L."/>
            <person name="Ettema T.J."/>
        </authorList>
    </citation>
    <scope>NUCLEOTIDE SEQUENCE</scope>
</reference>
<evidence type="ECO:0000313" key="1">
    <source>
        <dbReference type="EMBL" id="KKL75576.1"/>
    </source>
</evidence>
<organism evidence="1">
    <name type="scientific">marine sediment metagenome</name>
    <dbReference type="NCBI Taxonomy" id="412755"/>
    <lineage>
        <taxon>unclassified sequences</taxon>
        <taxon>metagenomes</taxon>
        <taxon>ecological metagenomes</taxon>
    </lineage>
</organism>
<dbReference type="EMBL" id="LAZR01024311">
    <property type="protein sequence ID" value="KKL75576.1"/>
    <property type="molecule type" value="Genomic_DNA"/>
</dbReference>
<gene>
    <name evidence="1" type="ORF">LCGC14_2053500</name>
</gene>
<proteinExistence type="predicted"/>
<name>A0A0F9FAR0_9ZZZZ</name>
<accession>A0A0F9FAR0</accession>
<comment type="caution">
    <text evidence="1">The sequence shown here is derived from an EMBL/GenBank/DDBJ whole genome shotgun (WGS) entry which is preliminary data.</text>
</comment>
<protein>
    <submittedName>
        <fullName evidence="1">Uncharacterized protein</fullName>
    </submittedName>
</protein>